<accession>A0A167PW94</accession>
<feature type="non-terminal residue" evidence="3">
    <location>
        <position position="1"/>
    </location>
</feature>
<organism evidence="3 4">
    <name type="scientific">Calocera viscosa (strain TUFC12733)</name>
    <dbReference type="NCBI Taxonomy" id="1330018"/>
    <lineage>
        <taxon>Eukaryota</taxon>
        <taxon>Fungi</taxon>
        <taxon>Dikarya</taxon>
        <taxon>Basidiomycota</taxon>
        <taxon>Agaricomycotina</taxon>
        <taxon>Dacrymycetes</taxon>
        <taxon>Dacrymycetales</taxon>
        <taxon>Dacrymycetaceae</taxon>
        <taxon>Calocera</taxon>
    </lineage>
</organism>
<dbReference type="OrthoDB" id="3235960at2759"/>
<feature type="transmembrane region" description="Helical" evidence="1">
    <location>
        <begin position="7"/>
        <end position="30"/>
    </location>
</feature>
<dbReference type="Proteomes" id="UP000076738">
    <property type="component" value="Unassembled WGS sequence"/>
</dbReference>
<protein>
    <recommendedName>
        <fullName evidence="2">DUF6535 domain-containing protein</fullName>
    </recommendedName>
</protein>
<dbReference type="Pfam" id="PF20153">
    <property type="entry name" value="DUF6535"/>
    <property type="match status" value="1"/>
</dbReference>
<feature type="transmembrane region" description="Helical" evidence="1">
    <location>
        <begin position="131"/>
        <end position="158"/>
    </location>
</feature>
<keyword evidence="1" id="KW-0472">Membrane</keyword>
<dbReference type="AlphaFoldDB" id="A0A167PW94"/>
<feature type="domain" description="DUF6535" evidence="2">
    <location>
        <begin position="1"/>
        <end position="161"/>
    </location>
</feature>
<dbReference type="InterPro" id="IPR045338">
    <property type="entry name" value="DUF6535"/>
</dbReference>
<feature type="transmembrane region" description="Helical" evidence="1">
    <location>
        <begin position="70"/>
        <end position="98"/>
    </location>
</feature>
<feature type="non-terminal residue" evidence="3">
    <location>
        <position position="199"/>
    </location>
</feature>
<sequence length="199" mass="21887">WNEGIDVFLLFTGLFSGILSAFLITSFSALQPDNTQATVDGLVALSQQLALMSGGQPIDLSTIYQPPSFYIPWTALVVNGLWFVSLFLSLLAAVLAMLSKEWLSAYNDKVESIPLERVQQRQFRYMGLKKWLVPSIISFLPLSIHVAVFLFFTGAVIFVWTVSILLAALLAALLLVGLSLYVISAVLPLIKADCPYKSP</sequence>
<keyword evidence="4" id="KW-1185">Reference proteome</keyword>
<evidence type="ECO:0000313" key="4">
    <source>
        <dbReference type="Proteomes" id="UP000076738"/>
    </source>
</evidence>
<dbReference type="EMBL" id="KV417273">
    <property type="protein sequence ID" value="KZO99180.1"/>
    <property type="molecule type" value="Genomic_DNA"/>
</dbReference>
<dbReference type="STRING" id="1330018.A0A167PW94"/>
<evidence type="ECO:0000259" key="2">
    <source>
        <dbReference type="Pfam" id="PF20153"/>
    </source>
</evidence>
<keyword evidence="1" id="KW-0812">Transmembrane</keyword>
<feature type="transmembrane region" description="Helical" evidence="1">
    <location>
        <begin position="164"/>
        <end position="190"/>
    </location>
</feature>
<gene>
    <name evidence="3" type="ORF">CALVIDRAFT_472004</name>
</gene>
<name>A0A167PW94_CALVF</name>
<reference evidence="3 4" key="1">
    <citation type="journal article" date="2016" name="Mol. Biol. Evol.">
        <title>Comparative Genomics of Early-Diverging Mushroom-Forming Fungi Provides Insights into the Origins of Lignocellulose Decay Capabilities.</title>
        <authorList>
            <person name="Nagy L.G."/>
            <person name="Riley R."/>
            <person name="Tritt A."/>
            <person name="Adam C."/>
            <person name="Daum C."/>
            <person name="Floudas D."/>
            <person name="Sun H."/>
            <person name="Yadav J.S."/>
            <person name="Pangilinan J."/>
            <person name="Larsson K.H."/>
            <person name="Matsuura K."/>
            <person name="Barry K."/>
            <person name="Labutti K."/>
            <person name="Kuo R."/>
            <person name="Ohm R.A."/>
            <person name="Bhattacharya S.S."/>
            <person name="Shirouzu T."/>
            <person name="Yoshinaga Y."/>
            <person name="Martin F.M."/>
            <person name="Grigoriev I.V."/>
            <person name="Hibbett D.S."/>
        </authorList>
    </citation>
    <scope>NUCLEOTIDE SEQUENCE [LARGE SCALE GENOMIC DNA]</scope>
    <source>
        <strain evidence="3 4">TUFC12733</strain>
    </source>
</reference>
<evidence type="ECO:0000313" key="3">
    <source>
        <dbReference type="EMBL" id="KZO99180.1"/>
    </source>
</evidence>
<keyword evidence="1" id="KW-1133">Transmembrane helix</keyword>
<evidence type="ECO:0000256" key="1">
    <source>
        <dbReference type="SAM" id="Phobius"/>
    </source>
</evidence>
<proteinExistence type="predicted"/>